<dbReference type="PANTHER" id="PTHR23523">
    <property type="match status" value="1"/>
</dbReference>
<accession>A0ABW4JFB7</accession>
<feature type="transmembrane region" description="Helical" evidence="6">
    <location>
        <begin position="372"/>
        <end position="393"/>
    </location>
</feature>
<feature type="domain" description="Major facilitator superfamily (MFS) profile" evidence="7">
    <location>
        <begin position="15"/>
        <end position="398"/>
    </location>
</feature>
<dbReference type="Proteomes" id="UP001597079">
    <property type="component" value="Unassembled WGS sequence"/>
</dbReference>
<feature type="transmembrane region" description="Helical" evidence="6">
    <location>
        <begin position="175"/>
        <end position="196"/>
    </location>
</feature>
<dbReference type="InterPro" id="IPR004747">
    <property type="entry name" value="CynX-like"/>
</dbReference>
<keyword evidence="9" id="KW-1185">Reference proteome</keyword>
<proteinExistence type="predicted"/>
<name>A0ABW4JFB7_9BACL</name>
<keyword evidence="3 6" id="KW-0812">Transmembrane</keyword>
<keyword evidence="4 6" id="KW-1133">Transmembrane helix</keyword>
<dbReference type="SUPFAM" id="SSF103473">
    <property type="entry name" value="MFS general substrate transporter"/>
    <property type="match status" value="1"/>
</dbReference>
<feature type="transmembrane region" description="Helical" evidence="6">
    <location>
        <begin position="138"/>
        <end position="163"/>
    </location>
</feature>
<evidence type="ECO:0000256" key="6">
    <source>
        <dbReference type="SAM" id="Phobius"/>
    </source>
</evidence>
<feature type="transmembrane region" description="Helical" evidence="6">
    <location>
        <begin position="217"/>
        <end position="240"/>
    </location>
</feature>
<dbReference type="RefSeq" id="WP_377941228.1">
    <property type="nucleotide sequence ID" value="NZ_JBHUCX010000013.1"/>
</dbReference>
<dbReference type="PROSITE" id="PS50850">
    <property type="entry name" value="MFS"/>
    <property type="match status" value="1"/>
</dbReference>
<feature type="transmembrane region" description="Helical" evidence="6">
    <location>
        <begin position="54"/>
        <end position="73"/>
    </location>
</feature>
<feature type="transmembrane region" description="Helical" evidence="6">
    <location>
        <begin position="308"/>
        <end position="330"/>
    </location>
</feature>
<evidence type="ECO:0000256" key="2">
    <source>
        <dbReference type="ARBA" id="ARBA00022448"/>
    </source>
</evidence>
<dbReference type="InterPro" id="IPR052524">
    <property type="entry name" value="MFS_Cyanate_Porter"/>
</dbReference>
<evidence type="ECO:0000256" key="1">
    <source>
        <dbReference type="ARBA" id="ARBA00004651"/>
    </source>
</evidence>
<protein>
    <submittedName>
        <fullName evidence="8">CynX/NimT family MFS transporter</fullName>
    </submittedName>
</protein>
<keyword evidence="5 6" id="KW-0472">Membrane</keyword>
<dbReference type="PANTHER" id="PTHR23523:SF2">
    <property type="entry name" value="2-NITROIMIDAZOLE TRANSPORTER"/>
    <property type="match status" value="1"/>
</dbReference>
<feature type="transmembrane region" description="Helical" evidence="6">
    <location>
        <begin position="350"/>
        <end position="366"/>
    </location>
</feature>
<sequence>MKKQTTISDTNRPNVGWLLLLGIIFVAFNLRPAITSVGPLINSIRIHLDISNGIAGLVTTLPLIAFAVLSPLAPRIGHRLGNECTILLGIIVLMIGVFVRSIGDAATLFIGTALIGLGVAICNVLLPSLVKHKFPTKVGLMTGIYSTSMGIFAALASGVSVPLASGLHLGWQKSLVVWAAIAIIAAIVWLPQLRFHDKANLITHVNHGQKSILRSPLAWKVTFFMGLQSFLFYSTIAWLPDILTHDGMSASAAGWMLCLMQVVSLPATFITPLLAGRLPNQKSIVLGLGILYLIGITGLLVSGSIALAVVWTILIGIGQGSSISLALTLLGLRTTSAKQAADLSGMAQSIGYLLAAVGPVLVGFVFDATNSWTVPLIILLVCVVLTILAGLGAGRNAYVDGSTPAEKSRAS</sequence>
<keyword evidence="2" id="KW-0813">Transport</keyword>
<feature type="transmembrane region" description="Helical" evidence="6">
    <location>
        <begin position="15"/>
        <end position="34"/>
    </location>
</feature>
<dbReference type="EMBL" id="JBHUCX010000013">
    <property type="protein sequence ID" value="MFD1673732.1"/>
    <property type="molecule type" value="Genomic_DNA"/>
</dbReference>
<gene>
    <name evidence="8" type="ORF">ACFSB2_03290</name>
</gene>
<dbReference type="InterPro" id="IPR011701">
    <property type="entry name" value="MFS"/>
</dbReference>
<evidence type="ECO:0000256" key="4">
    <source>
        <dbReference type="ARBA" id="ARBA00022989"/>
    </source>
</evidence>
<evidence type="ECO:0000313" key="9">
    <source>
        <dbReference type="Proteomes" id="UP001597079"/>
    </source>
</evidence>
<comment type="caution">
    <text evidence="8">The sequence shown here is derived from an EMBL/GenBank/DDBJ whole genome shotgun (WGS) entry which is preliminary data.</text>
</comment>
<dbReference type="NCBIfam" id="TIGR00896">
    <property type="entry name" value="CynX"/>
    <property type="match status" value="1"/>
</dbReference>
<organism evidence="8 9">
    <name type="scientific">Alicyclobacillus fodiniaquatilis</name>
    <dbReference type="NCBI Taxonomy" id="1661150"/>
    <lineage>
        <taxon>Bacteria</taxon>
        <taxon>Bacillati</taxon>
        <taxon>Bacillota</taxon>
        <taxon>Bacilli</taxon>
        <taxon>Bacillales</taxon>
        <taxon>Alicyclobacillaceae</taxon>
        <taxon>Alicyclobacillus</taxon>
    </lineage>
</organism>
<dbReference type="CDD" id="cd17339">
    <property type="entry name" value="MFS_NIMT_CynX_like"/>
    <property type="match status" value="1"/>
</dbReference>
<dbReference type="InterPro" id="IPR036259">
    <property type="entry name" value="MFS_trans_sf"/>
</dbReference>
<feature type="transmembrane region" description="Helical" evidence="6">
    <location>
        <begin position="283"/>
        <end position="302"/>
    </location>
</feature>
<reference evidence="9" key="1">
    <citation type="journal article" date="2019" name="Int. J. Syst. Evol. Microbiol.">
        <title>The Global Catalogue of Microorganisms (GCM) 10K type strain sequencing project: providing services to taxonomists for standard genome sequencing and annotation.</title>
        <authorList>
            <consortium name="The Broad Institute Genomics Platform"/>
            <consortium name="The Broad Institute Genome Sequencing Center for Infectious Disease"/>
            <person name="Wu L."/>
            <person name="Ma J."/>
        </authorList>
    </citation>
    <scope>NUCLEOTIDE SEQUENCE [LARGE SCALE GENOMIC DNA]</scope>
    <source>
        <strain evidence="9">CGMCC 1.12286</strain>
    </source>
</reference>
<evidence type="ECO:0000256" key="3">
    <source>
        <dbReference type="ARBA" id="ARBA00022692"/>
    </source>
</evidence>
<dbReference type="Pfam" id="PF07690">
    <property type="entry name" value="MFS_1"/>
    <property type="match status" value="1"/>
</dbReference>
<dbReference type="InterPro" id="IPR020846">
    <property type="entry name" value="MFS_dom"/>
</dbReference>
<evidence type="ECO:0000313" key="8">
    <source>
        <dbReference type="EMBL" id="MFD1673732.1"/>
    </source>
</evidence>
<evidence type="ECO:0000256" key="5">
    <source>
        <dbReference type="ARBA" id="ARBA00023136"/>
    </source>
</evidence>
<feature type="transmembrane region" description="Helical" evidence="6">
    <location>
        <begin position="105"/>
        <end position="126"/>
    </location>
</feature>
<evidence type="ECO:0000259" key="7">
    <source>
        <dbReference type="PROSITE" id="PS50850"/>
    </source>
</evidence>
<feature type="transmembrane region" description="Helical" evidence="6">
    <location>
        <begin position="80"/>
        <end position="99"/>
    </location>
</feature>
<dbReference type="Gene3D" id="1.20.1250.20">
    <property type="entry name" value="MFS general substrate transporter like domains"/>
    <property type="match status" value="1"/>
</dbReference>
<comment type="subcellular location">
    <subcellularLocation>
        <location evidence="1">Cell membrane</location>
        <topology evidence="1">Multi-pass membrane protein</topology>
    </subcellularLocation>
</comment>
<feature type="transmembrane region" description="Helical" evidence="6">
    <location>
        <begin position="252"/>
        <end position="276"/>
    </location>
</feature>